<evidence type="ECO:0000256" key="1">
    <source>
        <dbReference type="SAM" id="MobiDB-lite"/>
    </source>
</evidence>
<name>A0AAV7MVV2_PLEWA</name>
<protein>
    <submittedName>
        <fullName evidence="2">Uncharacterized protein</fullName>
    </submittedName>
</protein>
<feature type="compositionally biased region" description="Basic and acidic residues" evidence="1">
    <location>
        <begin position="22"/>
        <end position="38"/>
    </location>
</feature>
<evidence type="ECO:0000313" key="2">
    <source>
        <dbReference type="EMBL" id="KAJ1107873.1"/>
    </source>
</evidence>
<reference evidence="2" key="1">
    <citation type="journal article" date="2022" name="bioRxiv">
        <title>Sequencing and chromosome-scale assembly of the giantPleurodeles waltlgenome.</title>
        <authorList>
            <person name="Brown T."/>
            <person name="Elewa A."/>
            <person name="Iarovenko S."/>
            <person name="Subramanian E."/>
            <person name="Araus A.J."/>
            <person name="Petzold A."/>
            <person name="Susuki M."/>
            <person name="Suzuki K.-i.T."/>
            <person name="Hayashi T."/>
            <person name="Toyoda A."/>
            <person name="Oliveira C."/>
            <person name="Osipova E."/>
            <person name="Leigh N.D."/>
            <person name="Simon A."/>
            <person name="Yun M.H."/>
        </authorList>
    </citation>
    <scope>NUCLEOTIDE SEQUENCE</scope>
    <source>
        <strain evidence="2">20211129_DDA</strain>
        <tissue evidence="2">Liver</tissue>
    </source>
</reference>
<proteinExistence type="predicted"/>
<gene>
    <name evidence="2" type="ORF">NDU88_005260</name>
</gene>
<comment type="caution">
    <text evidence="2">The sequence shown here is derived from an EMBL/GenBank/DDBJ whole genome shotgun (WGS) entry which is preliminary data.</text>
</comment>
<dbReference type="EMBL" id="JANPWB010000013">
    <property type="protein sequence ID" value="KAJ1107873.1"/>
    <property type="molecule type" value="Genomic_DNA"/>
</dbReference>
<evidence type="ECO:0000313" key="3">
    <source>
        <dbReference type="Proteomes" id="UP001066276"/>
    </source>
</evidence>
<dbReference type="Proteomes" id="UP001066276">
    <property type="component" value="Chromosome 9"/>
</dbReference>
<dbReference type="AlphaFoldDB" id="A0AAV7MVV2"/>
<feature type="region of interest" description="Disordered" evidence="1">
    <location>
        <begin position="66"/>
        <end position="86"/>
    </location>
</feature>
<keyword evidence="3" id="KW-1185">Reference proteome</keyword>
<organism evidence="2 3">
    <name type="scientific">Pleurodeles waltl</name>
    <name type="common">Iberian ribbed newt</name>
    <dbReference type="NCBI Taxonomy" id="8319"/>
    <lineage>
        <taxon>Eukaryota</taxon>
        <taxon>Metazoa</taxon>
        <taxon>Chordata</taxon>
        <taxon>Craniata</taxon>
        <taxon>Vertebrata</taxon>
        <taxon>Euteleostomi</taxon>
        <taxon>Amphibia</taxon>
        <taxon>Batrachia</taxon>
        <taxon>Caudata</taxon>
        <taxon>Salamandroidea</taxon>
        <taxon>Salamandridae</taxon>
        <taxon>Pleurodelinae</taxon>
        <taxon>Pleurodeles</taxon>
    </lineage>
</organism>
<feature type="region of interest" description="Disordered" evidence="1">
    <location>
        <begin position="21"/>
        <end position="41"/>
    </location>
</feature>
<sequence length="86" mass="9125">MWVKAALGRLTGAHGVVNRASGADRSDWRNREGERTMDSMDQGVVDVPAPRVEIQQDGTMAVVPDESVAGTGARPDLDSLASSMQS</sequence>
<accession>A0AAV7MVV2</accession>